<dbReference type="InterPro" id="IPR007052">
    <property type="entry name" value="CS_dom"/>
</dbReference>
<keyword evidence="4" id="KW-0963">Cytoplasm</keyword>
<name>A0AAD5YID0_9APHY</name>
<dbReference type="InterPro" id="IPR037895">
    <property type="entry name" value="NUDCD1"/>
</dbReference>
<evidence type="ECO:0000313" key="9">
    <source>
        <dbReference type="Proteomes" id="UP001212997"/>
    </source>
</evidence>
<keyword evidence="9" id="KW-1185">Reference proteome</keyword>
<feature type="compositionally biased region" description="Polar residues" evidence="6">
    <location>
        <begin position="285"/>
        <end position="295"/>
    </location>
</feature>
<protein>
    <recommendedName>
        <fullName evidence="3">NudC domain-containing protein 1</fullName>
    </recommendedName>
</protein>
<evidence type="ECO:0000256" key="3">
    <source>
        <dbReference type="ARBA" id="ARBA00018915"/>
    </source>
</evidence>
<evidence type="ECO:0000256" key="4">
    <source>
        <dbReference type="ARBA" id="ARBA00022490"/>
    </source>
</evidence>
<reference evidence="8" key="1">
    <citation type="submission" date="2022-07" db="EMBL/GenBank/DDBJ databases">
        <title>Genome Sequence of Physisporinus lineatus.</title>
        <authorList>
            <person name="Buettner E."/>
        </authorList>
    </citation>
    <scope>NUCLEOTIDE SEQUENCE</scope>
    <source>
        <strain evidence="8">VT162</strain>
    </source>
</reference>
<evidence type="ECO:0000256" key="6">
    <source>
        <dbReference type="SAM" id="MobiDB-lite"/>
    </source>
</evidence>
<dbReference type="PROSITE" id="PS51203">
    <property type="entry name" value="CS"/>
    <property type="match status" value="1"/>
</dbReference>
<evidence type="ECO:0000256" key="5">
    <source>
        <dbReference type="ARBA" id="ARBA00023242"/>
    </source>
</evidence>
<evidence type="ECO:0000259" key="7">
    <source>
        <dbReference type="PROSITE" id="PS51203"/>
    </source>
</evidence>
<evidence type="ECO:0000256" key="2">
    <source>
        <dbReference type="ARBA" id="ARBA00004496"/>
    </source>
</evidence>
<sequence length="650" mass="71013">MFEVQRTLLNHKFEGYKFNPVEDVIFQHPLPHAPTQTTISGRSPLAFQEVQSRIRHNHLTVRPSGGAVYIDAEYKVIGVIIGDDALSTPTFTVLHELPQPIRTDNEIHPEYPSSAFVDDTTLLVADGHGASYLLAVPDLNIPAHLVTSLELIVPQNHLSARSNVPFRLHAARKISSTRGVALLSSKYYPNTESKRPNLSNVQYDIWSVSIDFEDMSQDKATPFEILWHRRGNSVPASVFFDESRQTYILVGNSAYRSLNNQPAPSYTPSPDEIAPIPRADENLDDPSNQGPSNDLPTKPPPYSWTQTSETVTVAFPLPASTSKADIKVTFSPRTLSLLVRGNDESNSVPLPRYTTKALWDGIQSSTSYWTWDREAEHSFGLLTLYLDKQHEGTRWSQVFASAGTTLSTRSTNSDANTDVEVPETLDPSELWHIRESLEKYTAALQKGDDPSGLGLGRGVPSLGEGEMDEEIDSNIGDFVSITYVAEEGTPPSWSTNLGMDTLLSLLSTPLPGSITSEEPPSVVIKNGVDGVYFTLGNASDPSDPPTWTHTSTFSALSFVLASKRDTRFVHHIGSHVVLAFESGARDLGGNVYIYHNTPTRTTKFASQSILKIGGGSGGSLLGVGHVKTRGGETLVCCLCEGELVAMRGVP</sequence>
<evidence type="ECO:0000256" key="1">
    <source>
        <dbReference type="ARBA" id="ARBA00004123"/>
    </source>
</evidence>
<dbReference type="GO" id="GO:0005634">
    <property type="term" value="C:nucleus"/>
    <property type="evidence" value="ECO:0007669"/>
    <property type="project" value="UniProtKB-SubCell"/>
</dbReference>
<dbReference type="Proteomes" id="UP001212997">
    <property type="component" value="Unassembled WGS sequence"/>
</dbReference>
<dbReference type="PANTHER" id="PTHR21664:SF1">
    <property type="entry name" value="NUDC DOMAIN-CONTAINING PROTEIN 1"/>
    <property type="match status" value="1"/>
</dbReference>
<comment type="subcellular location">
    <subcellularLocation>
        <location evidence="2">Cytoplasm</location>
    </subcellularLocation>
    <subcellularLocation>
        <location evidence="1">Nucleus</location>
    </subcellularLocation>
</comment>
<comment type="caution">
    <text evidence="8">The sequence shown here is derived from an EMBL/GenBank/DDBJ whole genome shotgun (WGS) entry which is preliminary data.</text>
</comment>
<accession>A0AAD5YID0</accession>
<dbReference type="Gene3D" id="2.60.40.790">
    <property type="match status" value="1"/>
</dbReference>
<dbReference type="EMBL" id="JANAWD010000114">
    <property type="protein sequence ID" value="KAJ3486658.1"/>
    <property type="molecule type" value="Genomic_DNA"/>
</dbReference>
<keyword evidence="5" id="KW-0539">Nucleus</keyword>
<dbReference type="GO" id="GO:0005737">
    <property type="term" value="C:cytoplasm"/>
    <property type="evidence" value="ECO:0007669"/>
    <property type="project" value="UniProtKB-SubCell"/>
</dbReference>
<dbReference type="SUPFAM" id="SSF49764">
    <property type="entry name" value="HSP20-like chaperones"/>
    <property type="match status" value="1"/>
</dbReference>
<feature type="domain" description="CS" evidence="7">
    <location>
        <begin position="297"/>
        <end position="399"/>
    </location>
</feature>
<feature type="region of interest" description="Disordered" evidence="6">
    <location>
        <begin position="260"/>
        <end position="302"/>
    </location>
</feature>
<dbReference type="CDD" id="cd06467">
    <property type="entry name" value="p23_NUDC_like"/>
    <property type="match status" value="1"/>
</dbReference>
<dbReference type="AlphaFoldDB" id="A0AAD5YID0"/>
<dbReference type="Pfam" id="PF04969">
    <property type="entry name" value="CS"/>
    <property type="match status" value="1"/>
</dbReference>
<dbReference type="InterPro" id="IPR008978">
    <property type="entry name" value="HSP20-like_chaperone"/>
</dbReference>
<proteinExistence type="predicted"/>
<feature type="region of interest" description="Disordered" evidence="6">
    <location>
        <begin position="445"/>
        <end position="464"/>
    </location>
</feature>
<gene>
    <name evidence="8" type="ORF">NLI96_g4079</name>
</gene>
<organism evidence="8 9">
    <name type="scientific">Meripilus lineatus</name>
    <dbReference type="NCBI Taxonomy" id="2056292"/>
    <lineage>
        <taxon>Eukaryota</taxon>
        <taxon>Fungi</taxon>
        <taxon>Dikarya</taxon>
        <taxon>Basidiomycota</taxon>
        <taxon>Agaricomycotina</taxon>
        <taxon>Agaricomycetes</taxon>
        <taxon>Polyporales</taxon>
        <taxon>Meripilaceae</taxon>
        <taxon>Meripilus</taxon>
    </lineage>
</organism>
<evidence type="ECO:0000313" key="8">
    <source>
        <dbReference type="EMBL" id="KAJ3486658.1"/>
    </source>
</evidence>
<dbReference type="PANTHER" id="PTHR21664">
    <property type="entry name" value="CHRONIC MYELOGENOUS LEUKEMIA TUMOR ANTIGEN 66"/>
    <property type="match status" value="1"/>
</dbReference>